<dbReference type="Proteomes" id="UP000050489">
    <property type="component" value="Unassembled WGS sequence"/>
</dbReference>
<evidence type="ECO:0000256" key="1">
    <source>
        <dbReference type="SAM" id="Phobius"/>
    </source>
</evidence>
<reference evidence="4" key="4">
    <citation type="submission" date="2018-06" db="EMBL/GenBank/DDBJ databases">
        <title>Serratia marcescens genome sequencing and assembly.</title>
        <authorList>
            <person name="Martins R.C.R."/>
            <person name="Perdigao-Neto L.V."/>
            <person name="Costa S.F."/>
            <person name="Levin A.S.S."/>
        </authorList>
    </citation>
    <scope>NUCLEOTIDE SEQUENCE</scope>
    <source>
        <strain evidence="4">1283</strain>
    </source>
</reference>
<keyword evidence="1" id="KW-1133">Transmembrane helix</keyword>
<dbReference type="EMBL" id="LJEX02000125">
    <property type="protein sequence ID" value="OCO81207.1"/>
    <property type="molecule type" value="Genomic_DNA"/>
</dbReference>
<accession>A0A2F0PAS3</accession>
<keyword evidence="1" id="KW-0472">Membrane</keyword>
<evidence type="ECO:0000313" key="4">
    <source>
        <dbReference type="EMBL" id="PYA65835.1"/>
    </source>
</evidence>
<evidence type="ECO:0000313" key="6">
    <source>
        <dbReference type="Proteomes" id="UP000245399"/>
    </source>
</evidence>
<organism evidence="3 5">
    <name type="scientific">Serratia marcescens</name>
    <dbReference type="NCBI Taxonomy" id="615"/>
    <lineage>
        <taxon>Bacteria</taxon>
        <taxon>Pseudomonadati</taxon>
        <taxon>Pseudomonadota</taxon>
        <taxon>Gammaproteobacteria</taxon>
        <taxon>Enterobacterales</taxon>
        <taxon>Yersiniaceae</taxon>
        <taxon>Serratia</taxon>
    </lineage>
</organism>
<reference evidence="5" key="1">
    <citation type="submission" date="2016-04" db="EMBL/GenBank/DDBJ databases">
        <authorList>
            <person name="Osei Sekyere J."/>
            <person name="Sivertsen A."/>
            <person name="Pedersen A.T."/>
            <person name="Sundsfjord A."/>
        </authorList>
    </citation>
    <scope>NUCLEOTIDE SEQUENCE [LARGE SCALE GENOMIC DNA]</scope>
    <source>
        <strain evidence="5">945174350</strain>
    </source>
</reference>
<proteinExistence type="predicted"/>
<dbReference type="EMBL" id="QJQB01000341">
    <property type="protein sequence ID" value="PYA65835.1"/>
    <property type="molecule type" value="Genomic_DNA"/>
</dbReference>
<evidence type="ECO:0000313" key="2">
    <source>
        <dbReference type="EMBL" id="AWL68399.1"/>
    </source>
</evidence>
<reference evidence="2 6" key="3">
    <citation type="submission" date="2018-05" db="EMBL/GenBank/DDBJ databases">
        <title>Klebsiella quasipneumonaiae provides a window into carbapenemase gene transfer, plasmid rearrangements and nosocomial acquisition from the hospital environment.</title>
        <authorList>
            <person name="Mathers A.J."/>
            <person name="Vegesana K."/>
            <person name="Stoesser N."/>
            <person name="Crook D."/>
            <person name="Vaughan A."/>
            <person name="Barry K."/>
            <person name="Parikh H."/>
            <person name="Sebra R."/>
            <person name="Kotay S."/>
            <person name="Walker A.S."/>
            <person name="Sheppard A.E."/>
        </authorList>
    </citation>
    <scope>NUCLEOTIDE SEQUENCE [LARGE SCALE GENOMIC DNA]</scope>
    <source>
        <strain evidence="2 6">CAV1761</strain>
    </source>
</reference>
<feature type="transmembrane region" description="Helical" evidence="1">
    <location>
        <begin position="118"/>
        <end position="138"/>
    </location>
</feature>
<reference evidence="4" key="5">
    <citation type="submission" date="2018-06" db="EMBL/GenBank/DDBJ databases">
        <authorList>
            <person name="Martins R.C."/>
            <person name="Perdigao-Neto L.V."/>
            <person name="Costa S.F."/>
            <person name="Levin A.S.S."/>
        </authorList>
    </citation>
    <scope>NUCLEOTIDE SEQUENCE</scope>
    <source>
        <strain evidence="4">1283</strain>
    </source>
</reference>
<reference evidence="3" key="2">
    <citation type="journal article" date="2017" name="PLoS ONE">
        <title>Genomic and phenotypic characterisation of fluoroquinolone resistance mechanisms in Enterobacteriaceae in Durban, South Africa.</title>
        <authorList>
            <person name="Osei Sekyere J."/>
            <person name="Amoako D.G."/>
        </authorList>
    </citation>
    <scope>NUCLEOTIDE SEQUENCE</scope>
    <source>
        <strain evidence="3">945174350</strain>
    </source>
</reference>
<dbReference type="Proteomes" id="UP000247823">
    <property type="component" value="Unassembled WGS sequence"/>
</dbReference>
<keyword evidence="7" id="KW-1185">Reference proteome</keyword>
<dbReference type="Proteomes" id="UP000245399">
    <property type="component" value="Chromosome"/>
</dbReference>
<keyword evidence="1" id="KW-0812">Transmembrane</keyword>
<protein>
    <submittedName>
        <fullName evidence="3">Uncharacterized protein</fullName>
    </submittedName>
</protein>
<evidence type="ECO:0000313" key="5">
    <source>
        <dbReference type="Proteomes" id="UP000050489"/>
    </source>
</evidence>
<dbReference type="AlphaFoldDB" id="A0A2F0PAS3"/>
<feature type="transmembrane region" description="Helical" evidence="1">
    <location>
        <begin position="12"/>
        <end position="34"/>
    </location>
</feature>
<dbReference type="EMBL" id="CP029449">
    <property type="protein sequence ID" value="AWL68399.1"/>
    <property type="molecule type" value="Genomic_DNA"/>
</dbReference>
<evidence type="ECO:0000313" key="3">
    <source>
        <dbReference type="EMBL" id="OCO81207.1"/>
    </source>
</evidence>
<sequence length="141" mass="17014">MINYIESYIKEIKLLVVLLFFLFLLIAIIQFIYYRLHKKEFDLFYQHYVVSKHPVPLFVVIADNLNFIGVSLKAQWFRWILNNRKLKLTRNVWLSPKTYDFVRAATSPRLKNWIRNDFRLLMLQGALLIIMCLLNYLLKSV</sequence>
<evidence type="ECO:0000313" key="7">
    <source>
        <dbReference type="Proteomes" id="UP000247823"/>
    </source>
</evidence>
<name>A0A2F0PAS3_SERMA</name>
<gene>
    <name evidence="3" type="ORF">AN695_0205205</name>
    <name evidence="2" type="ORF">DKC05_12375</name>
    <name evidence="4" type="ORF">DMW51_14440</name>
</gene>